<dbReference type="AlphaFoldDB" id="A0A0X1KTW7"/>
<keyword evidence="1" id="KW-1133">Transmembrane helix</keyword>
<evidence type="ECO:0000256" key="1">
    <source>
        <dbReference type="SAM" id="Phobius"/>
    </source>
</evidence>
<accession>A0A0X1KTW7</accession>
<reference evidence="2 3" key="1">
    <citation type="submission" date="2014-01" db="EMBL/GenBank/DDBJ databases">
        <title>Genome sequencing of Thermotog hypogea.</title>
        <authorList>
            <person name="Zhang X."/>
            <person name="Alvare G."/>
            <person name="Fristensky B."/>
            <person name="Chen L."/>
            <person name="Suen T."/>
            <person name="Chen Q."/>
            <person name="Ma K."/>
        </authorList>
    </citation>
    <scope>NUCLEOTIDE SEQUENCE [LARGE SCALE GENOMIC DNA]</scope>
    <source>
        <strain evidence="2 3">DSM 11164</strain>
    </source>
</reference>
<proteinExistence type="predicted"/>
<dbReference type="EMBL" id="CP007141">
    <property type="protein sequence ID" value="AJC74709.1"/>
    <property type="molecule type" value="Genomic_DNA"/>
</dbReference>
<keyword evidence="1" id="KW-0472">Membrane</keyword>
<dbReference type="OrthoDB" id="47250at2"/>
<protein>
    <recommendedName>
        <fullName evidence="4">Cell shape-determining protein MreC</fullName>
    </recommendedName>
</protein>
<gene>
    <name evidence="2" type="ORF">AJ81_04235</name>
</gene>
<keyword evidence="3" id="KW-1185">Reference proteome</keyword>
<dbReference type="STRING" id="1123384.AJ81_04235"/>
<name>A0A0X1KTW7_9THEM</name>
<evidence type="ECO:0008006" key="4">
    <source>
        <dbReference type="Google" id="ProtNLM"/>
    </source>
</evidence>
<sequence>MSNRQVNLFIAYMLIFTTIFALNAVFQAKPARFLFRFVHIAVYPANALRYTLHKLKEAIVLVFNVAEQQTVVKINDVTFEQSNTVLGLRQNYLIATGRAKAGDIAIDAMNNRFVGIVRYVSDHVCWIEPWDSALFSMQVSVESSQVTIEGEISGGTRLKIYEDVDVTGFTVRVSENFTNGKLLREMNCDKLGTVVGRQGDFFLVKIDPVRPTRLCYLPGY</sequence>
<evidence type="ECO:0000313" key="2">
    <source>
        <dbReference type="EMBL" id="AJC74709.1"/>
    </source>
</evidence>
<dbReference type="PaxDb" id="1123384-AJ81_04235"/>
<organism evidence="2 3">
    <name type="scientific">Pseudothermotoga hypogea DSM 11164 = NBRC 106472</name>
    <dbReference type="NCBI Taxonomy" id="1123384"/>
    <lineage>
        <taxon>Bacteria</taxon>
        <taxon>Thermotogati</taxon>
        <taxon>Thermotogota</taxon>
        <taxon>Thermotogae</taxon>
        <taxon>Thermotogales</taxon>
        <taxon>Thermotogaceae</taxon>
        <taxon>Pseudothermotoga</taxon>
    </lineage>
</organism>
<dbReference type="Proteomes" id="UP000077469">
    <property type="component" value="Chromosome"/>
</dbReference>
<feature type="transmembrane region" description="Helical" evidence="1">
    <location>
        <begin position="6"/>
        <end position="26"/>
    </location>
</feature>
<dbReference type="RefSeq" id="WP_031504733.1">
    <property type="nucleotide sequence ID" value="NC_022795.1"/>
</dbReference>
<keyword evidence="1" id="KW-0812">Transmembrane</keyword>
<evidence type="ECO:0000313" key="3">
    <source>
        <dbReference type="Proteomes" id="UP000077469"/>
    </source>
</evidence>
<dbReference type="KEGG" id="phy:AJ81_04235"/>